<dbReference type="EC" id="2.7.13.3" evidence="2"/>
<keyword evidence="6" id="KW-0902">Two-component regulatory system</keyword>
<dbReference type="PROSITE" id="PS50109">
    <property type="entry name" value="HIS_KIN"/>
    <property type="match status" value="1"/>
</dbReference>
<keyword evidence="11" id="KW-1185">Reference proteome</keyword>
<feature type="domain" description="PAC" evidence="9">
    <location>
        <begin position="582"/>
        <end position="635"/>
    </location>
</feature>
<dbReference type="InterPro" id="IPR003661">
    <property type="entry name" value="HisK_dim/P_dom"/>
</dbReference>
<keyword evidence="3" id="KW-0597">Phosphoprotein</keyword>
<dbReference type="Pfam" id="PF00989">
    <property type="entry name" value="PAS"/>
    <property type="match status" value="1"/>
</dbReference>
<feature type="domain" description="PAS" evidence="8">
    <location>
        <begin position="507"/>
        <end position="579"/>
    </location>
</feature>
<evidence type="ECO:0000256" key="3">
    <source>
        <dbReference type="ARBA" id="ARBA00022553"/>
    </source>
</evidence>
<evidence type="ECO:0000313" key="10">
    <source>
        <dbReference type="EMBL" id="GHO55972.1"/>
    </source>
</evidence>
<dbReference type="InterPro" id="IPR052162">
    <property type="entry name" value="Sensor_kinase/Photoreceptor"/>
</dbReference>
<dbReference type="SMART" id="SM00091">
    <property type="entry name" value="PAS"/>
    <property type="match status" value="6"/>
</dbReference>
<feature type="domain" description="PAS" evidence="8">
    <location>
        <begin position="253"/>
        <end position="323"/>
    </location>
</feature>
<dbReference type="CDD" id="cd00130">
    <property type="entry name" value="PAS"/>
    <property type="match status" value="6"/>
</dbReference>
<dbReference type="Pfam" id="PF08448">
    <property type="entry name" value="PAS_4"/>
    <property type="match status" value="2"/>
</dbReference>
<evidence type="ECO:0000256" key="4">
    <source>
        <dbReference type="ARBA" id="ARBA00022679"/>
    </source>
</evidence>
<dbReference type="InterPro" id="IPR000014">
    <property type="entry name" value="PAS"/>
</dbReference>
<dbReference type="InterPro" id="IPR036890">
    <property type="entry name" value="HATPase_C_sf"/>
</dbReference>
<dbReference type="SMART" id="SM00387">
    <property type="entry name" value="HATPase_c"/>
    <property type="match status" value="1"/>
</dbReference>
<dbReference type="InterPro" id="IPR003594">
    <property type="entry name" value="HATPase_dom"/>
</dbReference>
<feature type="domain" description="PAC" evidence="9">
    <location>
        <begin position="207"/>
        <end position="259"/>
    </location>
</feature>
<dbReference type="InterPro" id="IPR013656">
    <property type="entry name" value="PAS_4"/>
</dbReference>
<dbReference type="Gene3D" id="1.10.287.130">
    <property type="match status" value="1"/>
</dbReference>
<dbReference type="InterPro" id="IPR035965">
    <property type="entry name" value="PAS-like_dom_sf"/>
</dbReference>
<reference evidence="10 11" key="1">
    <citation type="journal article" date="2021" name="Int. J. Syst. Evol. Microbiol.">
        <title>Reticulibacter mediterranei gen. nov., sp. nov., within the new family Reticulibacteraceae fam. nov., and Ktedonospora formicarum gen. nov., sp. nov., Ktedonobacter robiniae sp. nov., Dictyobacter formicarum sp. nov. and Dictyobacter arantiisoli sp. nov., belonging to the class Ktedonobacteria.</title>
        <authorList>
            <person name="Yabe S."/>
            <person name="Zheng Y."/>
            <person name="Wang C.M."/>
            <person name="Sakai Y."/>
            <person name="Abe K."/>
            <person name="Yokota A."/>
            <person name="Donadio S."/>
            <person name="Cavaletti L."/>
            <person name="Monciardini P."/>
        </authorList>
    </citation>
    <scope>NUCLEOTIDE SEQUENCE [LARGE SCALE GENOMIC DNA]</scope>
    <source>
        <strain evidence="10 11">SOSP1-30</strain>
    </source>
</reference>
<dbReference type="SMART" id="SM00086">
    <property type="entry name" value="PAC"/>
    <property type="match status" value="5"/>
</dbReference>
<evidence type="ECO:0000256" key="6">
    <source>
        <dbReference type="ARBA" id="ARBA00023012"/>
    </source>
</evidence>
<dbReference type="SUPFAM" id="SSF47384">
    <property type="entry name" value="Homodimeric domain of signal transducing histidine kinase"/>
    <property type="match status" value="1"/>
</dbReference>
<dbReference type="CDD" id="cd00075">
    <property type="entry name" value="HATPase"/>
    <property type="match status" value="1"/>
</dbReference>
<dbReference type="NCBIfam" id="TIGR00229">
    <property type="entry name" value="sensory_box"/>
    <property type="match status" value="6"/>
</dbReference>
<dbReference type="InterPro" id="IPR001610">
    <property type="entry name" value="PAC"/>
</dbReference>
<feature type="domain" description="Histidine kinase" evidence="7">
    <location>
        <begin position="765"/>
        <end position="979"/>
    </location>
</feature>
<evidence type="ECO:0000313" key="11">
    <source>
        <dbReference type="Proteomes" id="UP000654345"/>
    </source>
</evidence>
<evidence type="ECO:0000259" key="9">
    <source>
        <dbReference type="PROSITE" id="PS50113"/>
    </source>
</evidence>
<gene>
    <name evidence="10" type="ORF">KSB_44470</name>
</gene>
<dbReference type="Pfam" id="PF02518">
    <property type="entry name" value="HATPase_c"/>
    <property type="match status" value="1"/>
</dbReference>
<evidence type="ECO:0000259" key="7">
    <source>
        <dbReference type="PROSITE" id="PS50109"/>
    </source>
</evidence>
<evidence type="ECO:0000256" key="5">
    <source>
        <dbReference type="ARBA" id="ARBA00022777"/>
    </source>
</evidence>
<accession>A0ABQ3UTH4</accession>
<dbReference type="EMBL" id="BNJG01000002">
    <property type="protein sequence ID" value="GHO55972.1"/>
    <property type="molecule type" value="Genomic_DNA"/>
</dbReference>
<dbReference type="InterPro" id="IPR004358">
    <property type="entry name" value="Sig_transdc_His_kin-like_C"/>
</dbReference>
<proteinExistence type="predicted"/>
<protein>
    <recommendedName>
        <fullName evidence="2">histidine kinase</fullName>
        <ecNumber evidence="2">2.7.13.3</ecNumber>
    </recommendedName>
</protein>
<dbReference type="InterPro" id="IPR036097">
    <property type="entry name" value="HisK_dim/P_sf"/>
</dbReference>
<dbReference type="InterPro" id="IPR000700">
    <property type="entry name" value="PAS-assoc_C"/>
</dbReference>
<comment type="catalytic activity">
    <reaction evidence="1">
        <text>ATP + protein L-histidine = ADP + protein N-phospho-L-histidine.</text>
        <dbReference type="EC" id="2.7.13.3"/>
    </reaction>
</comment>
<feature type="domain" description="PAS" evidence="8">
    <location>
        <begin position="14"/>
        <end position="60"/>
    </location>
</feature>
<feature type="domain" description="PAC" evidence="9">
    <location>
        <begin position="326"/>
        <end position="379"/>
    </location>
</feature>
<comment type="caution">
    <text evidence="10">The sequence shown here is derived from an EMBL/GenBank/DDBJ whole genome shotgun (WGS) entry which is preliminary data.</text>
</comment>
<dbReference type="Pfam" id="PF08447">
    <property type="entry name" value="PAS_3"/>
    <property type="match status" value="3"/>
</dbReference>
<dbReference type="SUPFAM" id="SSF55874">
    <property type="entry name" value="ATPase domain of HSP90 chaperone/DNA topoisomerase II/histidine kinase"/>
    <property type="match status" value="1"/>
</dbReference>
<dbReference type="PRINTS" id="PR00344">
    <property type="entry name" value="BCTRLSENSOR"/>
</dbReference>
<evidence type="ECO:0000256" key="2">
    <source>
        <dbReference type="ARBA" id="ARBA00012438"/>
    </source>
</evidence>
<dbReference type="CDD" id="cd00082">
    <property type="entry name" value="HisKA"/>
    <property type="match status" value="1"/>
</dbReference>
<dbReference type="Proteomes" id="UP000654345">
    <property type="component" value="Unassembled WGS sequence"/>
</dbReference>
<dbReference type="PROSITE" id="PS50112">
    <property type="entry name" value="PAS"/>
    <property type="match status" value="5"/>
</dbReference>
<dbReference type="SMART" id="SM00388">
    <property type="entry name" value="HisKA"/>
    <property type="match status" value="1"/>
</dbReference>
<feature type="domain" description="PAS" evidence="8">
    <location>
        <begin position="636"/>
        <end position="709"/>
    </location>
</feature>
<dbReference type="PROSITE" id="PS50113">
    <property type="entry name" value="PAC"/>
    <property type="match status" value="4"/>
</dbReference>
<dbReference type="InterPro" id="IPR005467">
    <property type="entry name" value="His_kinase_dom"/>
</dbReference>
<dbReference type="Gene3D" id="3.30.565.10">
    <property type="entry name" value="Histidine kinase-like ATPase, C-terminal domain"/>
    <property type="match status" value="1"/>
</dbReference>
<dbReference type="SUPFAM" id="SSF55785">
    <property type="entry name" value="PYP-like sensor domain (PAS domain)"/>
    <property type="match status" value="6"/>
</dbReference>
<organism evidence="10 11">
    <name type="scientific">Ktedonobacter robiniae</name>
    <dbReference type="NCBI Taxonomy" id="2778365"/>
    <lineage>
        <taxon>Bacteria</taxon>
        <taxon>Bacillati</taxon>
        <taxon>Chloroflexota</taxon>
        <taxon>Ktedonobacteria</taxon>
        <taxon>Ktedonobacterales</taxon>
        <taxon>Ktedonobacteraceae</taxon>
        <taxon>Ktedonobacter</taxon>
    </lineage>
</organism>
<dbReference type="PANTHER" id="PTHR43304">
    <property type="entry name" value="PHYTOCHROME-LIKE PROTEIN CPH1"/>
    <property type="match status" value="1"/>
</dbReference>
<dbReference type="InterPro" id="IPR013767">
    <property type="entry name" value="PAS_fold"/>
</dbReference>
<feature type="domain" description="PAS" evidence="8">
    <location>
        <begin position="380"/>
        <end position="450"/>
    </location>
</feature>
<dbReference type="PANTHER" id="PTHR43304:SF1">
    <property type="entry name" value="PAC DOMAIN-CONTAINING PROTEIN"/>
    <property type="match status" value="1"/>
</dbReference>
<sequence>MSNIKQTKCLMPVSHETLLTILETLPGALFVLDEADTIVYANASAQAMLGAAPETLVGNSFWRCAPQLVSTSLYQAVRKTKRTRALTEVEYVSPVIQIWLHVHLSPTIGGLTLQFHEMGAPAHCQETIPQRESLCMDVLDNVHAGIVFLTPEGIVLDINEIPLSSAHIRREEVVGKPLVEGPWWSSSPPSQAQLRAAIARASKGETVHFEALIQPREGMNLHLAFAITPRMDAEHHIEYLVIAGIDITARKRAEADIHTLIDAIPQLFWTGRPDGYPDSFNQRWRDYTGQSTEEAQGEGWMQCLHHEDRQHVRSVWQRAIQTGGVYETELRLRHGTTGEYRWFLVRALPVRNETGQIVKWVGTCTDIEEQKRTEQQLKESREHLRVLTEMVPQLVWTTSPDGRVDYCNQRFQEVTRADFERVRDYEWRQYLHPEDTERVLTLRQHSLTTGELFESEHRLKDGQTGAYRWFLARAMPVRNEAGQIVKWFGTCTDIDEQKQTEQRLKESEEQFRVLVETVPQLVWVARPDGQHEYMNQHWCDYTGLTLENAQSDLWAYLQVIHPDDREGNRAHLQRALDTGTMYEHEARVRNAHTGEYRWFLMRAMPVRDETGQIVKWFGTGTDIDERKRMEEALRQSQERIRALIDSNIIGIVSVEGEEDVLVEANDAYLHMTGYTQEDVRSGTLSVESTTLPEHASLFQRALQELVTRGQHTPFETELVCQDGGRLPVLVGGVIFQERPRRVVAFVLDNSARKELEQRKDDFISMASHELRNPLTALKMQTTLLHRQLAKQGIQAPALSSMEIQINKLIRLVEELLDVSKIQAGRLEYRQEMVALDALLQEIANTMQQTHPSHTIVMRGAAQTSLLADRDRLGQVFTNLISNAIKYSPSAETVEMDLSATEDAVTIRVRDHGLGIPREQRDKIFERFYRVAGSTQRAIPGLGMGLYIVAEIVKRHGGTITVESDVGNGSTFTVILPKPTRCAMSNEPVAWRRKMCLFEREKSNTCSQGGTYKQRC</sequence>
<keyword evidence="4" id="KW-0808">Transferase</keyword>
<dbReference type="Gene3D" id="3.30.450.20">
    <property type="entry name" value="PAS domain"/>
    <property type="match status" value="6"/>
</dbReference>
<dbReference type="InterPro" id="IPR013655">
    <property type="entry name" value="PAS_fold_3"/>
</dbReference>
<keyword evidence="5" id="KW-0418">Kinase</keyword>
<evidence type="ECO:0000259" key="8">
    <source>
        <dbReference type="PROSITE" id="PS50112"/>
    </source>
</evidence>
<name>A0ABQ3UTH4_9CHLR</name>
<feature type="domain" description="PAC" evidence="9">
    <location>
        <begin position="453"/>
        <end position="506"/>
    </location>
</feature>
<evidence type="ECO:0000256" key="1">
    <source>
        <dbReference type="ARBA" id="ARBA00000085"/>
    </source>
</evidence>
<dbReference type="RefSeq" id="WP_236038254.1">
    <property type="nucleotide sequence ID" value="NZ_BNJG01000002.1"/>
</dbReference>
<dbReference type="Pfam" id="PF00512">
    <property type="entry name" value="HisKA"/>
    <property type="match status" value="1"/>
</dbReference>